<evidence type="ECO:0000313" key="1">
    <source>
        <dbReference type="EMBL" id="KAJ3666608.1"/>
    </source>
</evidence>
<evidence type="ECO:0000313" key="2">
    <source>
        <dbReference type="Proteomes" id="UP001168821"/>
    </source>
</evidence>
<keyword evidence="2" id="KW-1185">Reference proteome</keyword>
<dbReference type="Proteomes" id="UP001168821">
    <property type="component" value="Unassembled WGS sequence"/>
</dbReference>
<protein>
    <recommendedName>
        <fullName evidence="3">Reverse transcriptase domain-containing protein</fullName>
    </recommendedName>
</protein>
<sequence length="114" mass="13039">MLDPLLFVAYNPDIKNTTTSLSIMFADDIKLYSSCANYKSLERDLRAICDWTHDWLLPLNLDKCVVLHFGNKNPKHVYSINNLPLSCTESHVDLGVIVTSKLSWTEHVQIFLQS</sequence>
<name>A0AA38MTE6_9CUCU</name>
<organism evidence="1 2">
    <name type="scientific">Zophobas morio</name>
    <dbReference type="NCBI Taxonomy" id="2755281"/>
    <lineage>
        <taxon>Eukaryota</taxon>
        <taxon>Metazoa</taxon>
        <taxon>Ecdysozoa</taxon>
        <taxon>Arthropoda</taxon>
        <taxon>Hexapoda</taxon>
        <taxon>Insecta</taxon>
        <taxon>Pterygota</taxon>
        <taxon>Neoptera</taxon>
        <taxon>Endopterygota</taxon>
        <taxon>Coleoptera</taxon>
        <taxon>Polyphaga</taxon>
        <taxon>Cucujiformia</taxon>
        <taxon>Tenebrionidae</taxon>
        <taxon>Zophobas</taxon>
    </lineage>
</organism>
<evidence type="ECO:0008006" key="3">
    <source>
        <dbReference type="Google" id="ProtNLM"/>
    </source>
</evidence>
<gene>
    <name evidence="1" type="ORF">Zmor_002043</name>
</gene>
<accession>A0AA38MTE6</accession>
<dbReference type="AlphaFoldDB" id="A0AA38MTE6"/>
<dbReference type="EMBL" id="JALNTZ010000001">
    <property type="protein sequence ID" value="KAJ3666608.1"/>
    <property type="molecule type" value="Genomic_DNA"/>
</dbReference>
<dbReference type="PANTHER" id="PTHR33332">
    <property type="entry name" value="REVERSE TRANSCRIPTASE DOMAIN-CONTAINING PROTEIN"/>
    <property type="match status" value="1"/>
</dbReference>
<dbReference type="PRINTS" id="PR01345">
    <property type="entry name" value="CERVTRCPTASE"/>
</dbReference>
<comment type="caution">
    <text evidence="1">The sequence shown here is derived from an EMBL/GenBank/DDBJ whole genome shotgun (WGS) entry which is preliminary data.</text>
</comment>
<reference evidence="1" key="1">
    <citation type="journal article" date="2023" name="G3 (Bethesda)">
        <title>Whole genome assemblies of Zophobas morio and Tenebrio molitor.</title>
        <authorList>
            <person name="Kaur S."/>
            <person name="Stinson S.A."/>
            <person name="diCenzo G.C."/>
        </authorList>
    </citation>
    <scope>NUCLEOTIDE SEQUENCE</scope>
    <source>
        <strain evidence="1">QUZm001</strain>
    </source>
</reference>
<proteinExistence type="predicted"/>